<dbReference type="Proteomes" id="UP000729733">
    <property type="component" value="Unassembled WGS sequence"/>
</dbReference>
<dbReference type="GO" id="GO:0003700">
    <property type="term" value="F:DNA-binding transcription factor activity"/>
    <property type="evidence" value="ECO:0007669"/>
    <property type="project" value="InterPro"/>
</dbReference>
<dbReference type="InterPro" id="IPR018335">
    <property type="entry name" value="Tscrpt_reg_HTH_Crp-type_CS"/>
</dbReference>
<name>A0A964BU25_9CYAN</name>
<dbReference type="CDD" id="cd00092">
    <property type="entry name" value="HTH_CRP"/>
    <property type="match status" value="1"/>
</dbReference>
<dbReference type="InterPro" id="IPR014710">
    <property type="entry name" value="RmlC-like_jellyroll"/>
</dbReference>
<dbReference type="RefSeq" id="WP_229641255.1">
    <property type="nucleotide sequence ID" value="NZ_JADWDC010000037.1"/>
</dbReference>
<dbReference type="InterPro" id="IPR018490">
    <property type="entry name" value="cNMP-bd_dom_sf"/>
</dbReference>
<dbReference type="Gene3D" id="2.60.120.10">
    <property type="entry name" value="Jelly Rolls"/>
    <property type="match status" value="1"/>
</dbReference>
<dbReference type="Gene3D" id="1.10.10.10">
    <property type="entry name" value="Winged helix-like DNA-binding domain superfamily/Winged helix DNA-binding domain"/>
    <property type="match status" value="1"/>
</dbReference>
<dbReference type="EMBL" id="JADWDC010000037">
    <property type="protein sequence ID" value="MCC0178187.1"/>
    <property type="molecule type" value="Genomic_DNA"/>
</dbReference>
<sequence length="192" mass="21738">MLESTKCKWLVKTFEGGEKVRIDPDTLYLIKQGAVKISTYDLSGKTIILGYWGKGDVVGQSLTKIDPYEIKCLISTEVDCVPYPDWHQVAKEIRSCYQDAEKLLYILGQNGVEEKLLELLIYLGNKFGSIQANGKAILLPLSHRELAEFLGATRVSITRSMNKLQSKKLIEYPKRGTIILHTSQISRLNYKI</sequence>
<dbReference type="InterPro" id="IPR036388">
    <property type="entry name" value="WH-like_DNA-bd_sf"/>
</dbReference>
<accession>A0A964BU25</accession>
<dbReference type="Pfam" id="PF13545">
    <property type="entry name" value="HTH_Crp_2"/>
    <property type="match status" value="1"/>
</dbReference>
<dbReference type="SMART" id="SM00419">
    <property type="entry name" value="HTH_CRP"/>
    <property type="match status" value="1"/>
</dbReference>
<evidence type="ECO:0000313" key="7">
    <source>
        <dbReference type="Proteomes" id="UP000729733"/>
    </source>
</evidence>
<feature type="domain" description="Cyclic nucleotide-binding" evidence="4">
    <location>
        <begin position="25"/>
        <end position="60"/>
    </location>
</feature>
<dbReference type="PRINTS" id="PR00034">
    <property type="entry name" value="HTHCRP"/>
</dbReference>
<gene>
    <name evidence="6" type="ORF">I4641_14485</name>
</gene>
<dbReference type="PROSITE" id="PS00042">
    <property type="entry name" value="HTH_CRP_1"/>
    <property type="match status" value="1"/>
</dbReference>
<keyword evidence="2" id="KW-0238">DNA-binding</keyword>
<dbReference type="InterPro" id="IPR012318">
    <property type="entry name" value="HTH_CRP"/>
</dbReference>
<feature type="domain" description="HTH crp-type" evidence="5">
    <location>
        <begin position="110"/>
        <end position="183"/>
    </location>
</feature>
<protein>
    <submittedName>
        <fullName evidence="6">Crp/Fnr family transcriptional regulator</fullName>
    </submittedName>
</protein>
<evidence type="ECO:0000259" key="5">
    <source>
        <dbReference type="PROSITE" id="PS51063"/>
    </source>
</evidence>
<reference evidence="6" key="1">
    <citation type="journal article" date="2021" name="Antonie Van Leeuwenhoek">
        <title>Draft genome and description of Waterburya agarophytonicola gen. nov. sp. nov. (Pleurocapsales, Cyanobacteria): a seaweed symbiont.</title>
        <authorList>
            <person name="Bonthond G."/>
            <person name="Shalygin S."/>
            <person name="Bayer T."/>
            <person name="Weinberger F."/>
        </authorList>
    </citation>
    <scope>NUCLEOTIDE SEQUENCE</scope>
    <source>
        <strain evidence="6">KI4</strain>
    </source>
</reference>
<evidence type="ECO:0000256" key="1">
    <source>
        <dbReference type="ARBA" id="ARBA00023015"/>
    </source>
</evidence>
<evidence type="ECO:0000256" key="2">
    <source>
        <dbReference type="ARBA" id="ARBA00023125"/>
    </source>
</evidence>
<dbReference type="PROSITE" id="PS50042">
    <property type="entry name" value="CNMP_BINDING_3"/>
    <property type="match status" value="1"/>
</dbReference>
<dbReference type="SUPFAM" id="SSF46785">
    <property type="entry name" value="Winged helix' DNA-binding domain"/>
    <property type="match status" value="1"/>
</dbReference>
<dbReference type="InterPro" id="IPR036390">
    <property type="entry name" value="WH_DNA-bd_sf"/>
</dbReference>
<dbReference type="Pfam" id="PF00027">
    <property type="entry name" value="cNMP_binding"/>
    <property type="match status" value="1"/>
</dbReference>
<proteinExistence type="predicted"/>
<organism evidence="6 7">
    <name type="scientific">Waterburya agarophytonicola KI4</name>
    <dbReference type="NCBI Taxonomy" id="2874699"/>
    <lineage>
        <taxon>Bacteria</taxon>
        <taxon>Bacillati</taxon>
        <taxon>Cyanobacteriota</taxon>
        <taxon>Cyanophyceae</taxon>
        <taxon>Pleurocapsales</taxon>
        <taxon>Hyellaceae</taxon>
        <taxon>Waterburya</taxon>
        <taxon>Waterburya agarophytonicola</taxon>
    </lineage>
</organism>
<dbReference type="GO" id="GO:0003677">
    <property type="term" value="F:DNA binding"/>
    <property type="evidence" value="ECO:0007669"/>
    <property type="project" value="UniProtKB-KW"/>
</dbReference>
<dbReference type="CDD" id="cd00038">
    <property type="entry name" value="CAP_ED"/>
    <property type="match status" value="1"/>
</dbReference>
<dbReference type="InterPro" id="IPR000595">
    <property type="entry name" value="cNMP-bd_dom"/>
</dbReference>
<keyword evidence="7" id="KW-1185">Reference proteome</keyword>
<comment type="caution">
    <text evidence="6">The sequence shown here is derived from an EMBL/GenBank/DDBJ whole genome shotgun (WGS) entry which is preliminary data.</text>
</comment>
<evidence type="ECO:0000256" key="3">
    <source>
        <dbReference type="ARBA" id="ARBA00023163"/>
    </source>
</evidence>
<keyword evidence="3" id="KW-0804">Transcription</keyword>
<evidence type="ECO:0000313" key="6">
    <source>
        <dbReference type="EMBL" id="MCC0178187.1"/>
    </source>
</evidence>
<dbReference type="SUPFAM" id="SSF51206">
    <property type="entry name" value="cAMP-binding domain-like"/>
    <property type="match status" value="1"/>
</dbReference>
<keyword evidence="1" id="KW-0805">Transcription regulation</keyword>
<dbReference type="PROSITE" id="PS51063">
    <property type="entry name" value="HTH_CRP_2"/>
    <property type="match status" value="1"/>
</dbReference>
<evidence type="ECO:0000259" key="4">
    <source>
        <dbReference type="PROSITE" id="PS50042"/>
    </source>
</evidence>
<dbReference type="AlphaFoldDB" id="A0A964BU25"/>